<reference evidence="1 2" key="1">
    <citation type="submission" date="2014-04" db="EMBL/GenBank/DDBJ databases">
        <authorList>
            <person name="Sears C."/>
            <person name="Carroll K."/>
            <person name="Sack B.R."/>
            <person name="Qadri F."/>
            <person name="Myers L.L."/>
            <person name="Chung G.-T."/>
            <person name="Escheverria P."/>
            <person name="Fraser C.M."/>
            <person name="Sadzewicz L."/>
            <person name="Shefchek K.A."/>
            <person name="Tallon L."/>
            <person name="Das S.P."/>
            <person name="Daugherty S."/>
            <person name="Mongodin E.F."/>
        </authorList>
    </citation>
    <scope>NUCLEOTIDE SEQUENCE [LARGE SCALE GENOMIC DNA]</scope>
    <source>
        <strain evidence="1 2">3975 RP4</strain>
    </source>
</reference>
<accession>A0A069SWB4</accession>
<evidence type="ECO:0000313" key="2">
    <source>
        <dbReference type="Proteomes" id="UP000027661"/>
    </source>
</evidence>
<protein>
    <submittedName>
        <fullName evidence="1">Uncharacterized protein</fullName>
    </submittedName>
</protein>
<dbReference type="Proteomes" id="UP000027661">
    <property type="component" value="Unassembled WGS sequence"/>
</dbReference>
<evidence type="ECO:0000313" key="1">
    <source>
        <dbReference type="EMBL" id="KDS56421.1"/>
    </source>
</evidence>
<dbReference type="EMBL" id="JNHM01000005">
    <property type="protein sequence ID" value="KDS56421.1"/>
    <property type="molecule type" value="Genomic_DNA"/>
</dbReference>
<sequence length="43" mass="5163">MTVKSVLSFDFTCSGKNESFFRTGVSLDLWHLVFNFKLLFKWW</sequence>
<comment type="caution">
    <text evidence="1">The sequence shown here is derived from an EMBL/GenBank/DDBJ whole genome shotgun (WGS) entry which is preliminary data.</text>
</comment>
<name>A0A069SWB4_PHOVU</name>
<organism evidence="1 2">
    <name type="scientific">Phocaeicola vulgatus str. 3975 RP4</name>
    <dbReference type="NCBI Taxonomy" id="1339352"/>
    <lineage>
        <taxon>Bacteria</taxon>
        <taxon>Pseudomonadati</taxon>
        <taxon>Bacteroidota</taxon>
        <taxon>Bacteroidia</taxon>
        <taxon>Bacteroidales</taxon>
        <taxon>Bacteroidaceae</taxon>
        <taxon>Phocaeicola</taxon>
    </lineage>
</organism>
<dbReference type="AlphaFoldDB" id="A0A069SWB4"/>
<gene>
    <name evidence="1" type="ORF">M099_0492</name>
</gene>
<proteinExistence type="predicted"/>